<protein>
    <submittedName>
        <fullName evidence="2">Alpha/beta hydrolase</fullName>
    </submittedName>
</protein>
<evidence type="ECO:0000313" key="2">
    <source>
        <dbReference type="EMBL" id="MBI5251242.1"/>
    </source>
</evidence>
<dbReference type="Proteomes" id="UP000807825">
    <property type="component" value="Unassembled WGS sequence"/>
</dbReference>
<dbReference type="Gene3D" id="3.40.50.1820">
    <property type="entry name" value="alpha/beta hydrolase"/>
    <property type="match status" value="1"/>
</dbReference>
<accession>A0A9D6V945</accession>
<gene>
    <name evidence="2" type="ORF">HY912_17275</name>
</gene>
<dbReference type="InterPro" id="IPR050471">
    <property type="entry name" value="AB_hydrolase"/>
</dbReference>
<feature type="domain" description="AB hydrolase-1" evidence="1">
    <location>
        <begin position="35"/>
        <end position="279"/>
    </location>
</feature>
<dbReference type="InterPro" id="IPR000073">
    <property type="entry name" value="AB_hydrolase_1"/>
</dbReference>
<reference evidence="2" key="1">
    <citation type="submission" date="2020-07" db="EMBL/GenBank/DDBJ databases">
        <title>Huge and variable diversity of episymbiotic CPR bacteria and DPANN archaea in groundwater ecosystems.</title>
        <authorList>
            <person name="He C.Y."/>
            <person name="Keren R."/>
            <person name="Whittaker M."/>
            <person name="Farag I.F."/>
            <person name="Doudna J."/>
            <person name="Cate J.H.D."/>
            <person name="Banfield J.F."/>
        </authorList>
    </citation>
    <scope>NUCLEOTIDE SEQUENCE</scope>
    <source>
        <strain evidence="2">NC_groundwater_1664_Pr3_B-0.1um_52_9</strain>
    </source>
</reference>
<organism evidence="2 3">
    <name type="scientific">Desulfomonile tiedjei</name>
    <dbReference type="NCBI Taxonomy" id="2358"/>
    <lineage>
        <taxon>Bacteria</taxon>
        <taxon>Pseudomonadati</taxon>
        <taxon>Thermodesulfobacteriota</taxon>
        <taxon>Desulfomonilia</taxon>
        <taxon>Desulfomonilales</taxon>
        <taxon>Desulfomonilaceae</taxon>
        <taxon>Desulfomonile</taxon>
    </lineage>
</organism>
<proteinExistence type="predicted"/>
<dbReference type="SUPFAM" id="SSF53474">
    <property type="entry name" value="alpha/beta-Hydrolases"/>
    <property type="match status" value="1"/>
</dbReference>
<dbReference type="GO" id="GO:0016787">
    <property type="term" value="F:hydrolase activity"/>
    <property type="evidence" value="ECO:0007669"/>
    <property type="project" value="UniProtKB-KW"/>
</dbReference>
<keyword evidence="2" id="KW-0378">Hydrolase</keyword>
<comment type="caution">
    <text evidence="2">The sequence shown here is derived from an EMBL/GenBank/DDBJ whole genome shotgun (WGS) entry which is preliminary data.</text>
</comment>
<evidence type="ECO:0000259" key="1">
    <source>
        <dbReference type="Pfam" id="PF00561"/>
    </source>
</evidence>
<dbReference type="PANTHER" id="PTHR43433">
    <property type="entry name" value="HYDROLASE, ALPHA/BETA FOLD FAMILY PROTEIN"/>
    <property type="match status" value="1"/>
</dbReference>
<dbReference type="InterPro" id="IPR029058">
    <property type="entry name" value="AB_hydrolase_fold"/>
</dbReference>
<sequence>MSYDIQDPQLSKKLAPKTAKTAFGLVEYVEIGTGPVVVALHGAMGGYDQSLLLAQTLGGEGYRYICMSRPGYLGTSLTAGRTSEQQGDLVAALLDSLGITQAGVIAVSGGGPSAIQFGLRHPGLCKGLVLVSTCATKVDTKIPVSFQVMTYLAQWPWFVNRFRRNAECDLEGVAKRSIRDPDILASTISDEDTWPLFSTMLLSTFDRMGQRLIGTKNDIEISRTTTYPLENLSVPVLIVHGTQDLLVQFEVHAKTFQSRVPNAELLAVDGGEHVAIFTHRKLVRAKVNEFMQSHFRHD</sequence>
<name>A0A9D6V945_9BACT</name>
<evidence type="ECO:0000313" key="3">
    <source>
        <dbReference type="Proteomes" id="UP000807825"/>
    </source>
</evidence>
<dbReference type="Pfam" id="PF00561">
    <property type="entry name" value="Abhydrolase_1"/>
    <property type="match status" value="1"/>
</dbReference>
<dbReference type="AlphaFoldDB" id="A0A9D6V945"/>
<dbReference type="EMBL" id="JACRDE010000450">
    <property type="protein sequence ID" value="MBI5251242.1"/>
    <property type="molecule type" value="Genomic_DNA"/>
</dbReference>
<dbReference type="PANTHER" id="PTHR43433:SF5">
    <property type="entry name" value="AB HYDROLASE-1 DOMAIN-CONTAINING PROTEIN"/>
    <property type="match status" value="1"/>
</dbReference>